<evidence type="ECO:0000313" key="2">
    <source>
        <dbReference type="RefSeq" id="XP_065664921.1"/>
    </source>
</evidence>
<gene>
    <name evidence="2" type="primary">LOC136086645</name>
</gene>
<name>A0ABM4CSM8_HYDVU</name>
<dbReference type="Proteomes" id="UP001652625">
    <property type="component" value="Chromosome 10"/>
</dbReference>
<dbReference type="GeneID" id="136086645"/>
<proteinExistence type="predicted"/>
<accession>A0ABM4CSM8</accession>
<sequence length="216" mass="24624">MEYLLREKLISVFPTMDHREVDKVINGLLLLGLETEGDLNYLKEQDLITLLPPIKSRRFLSVCQPVELLQTFAPSSLSLLSPEPSNSSMSTSSDSVQSFIVDWEKFPSDFLKDLNYKQKPTESHIRQMVELLTSDVFLFDSTSRQNLCIIAQKVVLRFPNAFVDEINGKVISNGVETLMFRMASRKENANHNVTFLSSTPNIVTKRMKLNVHSIEK</sequence>
<organism evidence="1 2">
    <name type="scientific">Hydra vulgaris</name>
    <name type="common">Hydra</name>
    <name type="synonym">Hydra attenuata</name>
    <dbReference type="NCBI Taxonomy" id="6087"/>
    <lineage>
        <taxon>Eukaryota</taxon>
        <taxon>Metazoa</taxon>
        <taxon>Cnidaria</taxon>
        <taxon>Hydrozoa</taxon>
        <taxon>Hydroidolina</taxon>
        <taxon>Anthoathecata</taxon>
        <taxon>Aplanulata</taxon>
        <taxon>Hydridae</taxon>
        <taxon>Hydra</taxon>
    </lineage>
</organism>
<evidence type="ECO:0000313" key="1">
    <source>
        <dbReference type="Proteomes" id="UP001652625"/>
    </source>
</evidence>
<protein>
    <submittedName>
        <fullName evidence="2">Uncharacterized protein LOC136086645</fullName>
    </submittedName>
</protein>
<reference evidence="2" key="1">
    <citation type="submission" date="2025-08" db="UniProtKB">
        <authorList>
            <consortium name="RefSeq"/>
        </authorList>
    </citation>
    <scope>IDENTIFICATION</scope>
</reference>
<keyword evidence="1" id="KW-1185">Reference proteome</keyword>
<dbReference type="RefSeq" id="XP_065664921.1">
    <property type="nucleotide sequence ID" value="XM_065808849.1"/>
</dbReference>